<evidence type="ECO:0000313" key="3">
    <source>
        <dbReference type="EMBL" id="KAF1972724.1"/>
    </source>
</evidence>
<feature type="transmembrane region" description="Helical" evidence="1">
    <location>
        <begin position="416"/>
        <end position="440"/>
    </location>
</feature>
<feature type="domain" description="DUF6536" evidence="2">
    <location>
        <begin position="85"/>
        <end position="235"/>
    </location>
</feature>
<feature type="transmembrane region" description="Helical" evidence="1">
    <location>
        <begin position="87"/>
        <end position="112"/>
    </location>
</feature>
<dbReference type="InterPro" id="IPR046623">
    <property type="entry name" value="DUF6536"/>
</dbReference>
<dbReference type="PANTHER" id="PTHR35395">
    <property type="entry name" value="DUF6536 DOMAIN-CONTAINING PROTEIN"/>
    <property type="match status" value="1"/>
</dbReference>
<reference evidence="3" key="1">
    <citation type="journal article" date="2020" name="Stud. Mycol.">
        <title>101 Dothideomycetes genomes: a test case for predicting lifestyles and emergence of pathogens.</title>
        <authorList>
            <person name="Haridas S."/>
            <person name="Albert R."/>
            <person name="Binder M."/>
            <person name="Bloem J."/>
            <person name="Labutti K."/>
            <person name="Salamov A."/>
            <person name="Andreopoulos B."/>
            <person name="Baker S."/>
            <person name="Barry K."/>
            <person name="Bills G."/>
            <person name="Bluhm B."/>
            <person name="Cannon C."/>
            <person name="Castanera R."/>
            <person name="Culley D."/>
            <person name="Daum C."/>
            <person name="Ezra D."/>
            <person name="Gonzalez J."/>
            <person name="Henrissat B."/>
            <person name="Kuo A."/>
            <person name="Liang C."/>
            <person name="Lipzen A."/>
            <person name="Lutzoni F."/>
            <person name="Magnuson J."/>
            <person name="Mondo S."/>
            <person name="Nolan M."/>
            <person name="Ohm R."/>
            <person name="Pangilinan J."/>
            <person name="Park H.-J."/>
            <person name="Ramirez L."/>
            <person name="Alfaro M."/>
            <person name="Sun H."/>
            <person name="Tritt A."/>
            <person name="Yoshinaga Y."/>
            <person name="Zwiers L.-H."/>
            <person name="Turgeon B."/>
            <person name="Goodwin S."/>
            <person name="Spatafora J."/>
            <person name="Crous P."/>
            <person name="Grigoriev I."/>
        </authorList>
    </citation>
    <scope>NUCLEOTIDE SEQUENCE</scope>
    <source>
        <strain evidence="3">CBS 107.79</strain>
    </source>
</reference>
<name>A0A6A5V6M8_9PLEO</name>
<keyword evidence="1" id="KW-0812">Transmembrane</keyword>
<feature type="transmembrane region" description="Helical" evidence="1">
    <location>
        <begin position="572"/>
        <end position="594"/>
    </location>
</feature>
<organism evidence="3 4">
    <name type="scientific">Bimuria novae-zelandiae CBS 107.79</name>
    <dbReference type="NCBI Taxonomy" id="1447943"/>
    <lineage>
        <taxon>Eukaryota</taxon>
        <taxon>Fungi</taxon>
        <taxon>Dikarya</taxon>
        <taxon>Ascomycota</taxon>
        <taxon>Pezizomycotina</taxon>
        <taxon>Dothideomycetes</taxon>
        <taxon>Pleosporomycetidae</taxon>
        <taxon>Pleosporales</taxon>
        <taxon>Massarineae</taxon>
        <taxon>Didymosphaeriaceae</taxon>
        <taxon>Bimuria</taxon>
    </lineage>
</organism>
<feature type="transmembrane region" description="Helical" evidence="1">
    <location>
        <begin position="507"/>
        <end position="528"/>
    </location>
</feature>
<dbReference type="AlphaFoldDB" id="A0A6A5V6M8"/>
<accession>A0A6A5V6M8</accession>
<dbReference type="EMBL" id="ML976685">
    <property type="protein sequence ID" value="KAF1972724.1"/>
    <property type="molecule type" value="Genomic_DNA"/>
</dbReference>
<evidence type="ECO:0000259" key="2">
    <source>
        <dbReference type="Pfam" id="PF20163"/>
    </source>
</evidence>
<feature type="transmembrane region" description="Helical" evidence="1">
    <location>
        <begin position="132"/>
        <end position="152"/>
    </location>
</feature>
<keyword evidence="1" id="KW-0472">Membrane</keyword>
<feature type="transmembrane region" description="Helical" evidence="1">
    <location>
        <begin position="196"/>
        <end position="220"/>
    </location>
</feature>
<evidence type="ECO:0000313" key="4">
    <source>
        <dbReference type="Proteomes" id="UP000800036"/>
    </source>
</evidence>
<evidence type="ECO:0000256" key="1">
    <source>
        <dbReference type="SAM" id="Phobius"/>
    </source>
</evidence>
<protein>
    <recommendedName>
        <fullName evidence="2">DUF6536 domain-containing protein</fullName>
    </recommendedName>
</protein>
<dbReference type="Proteomes" id="UP000800036">
    <property type="component" value="Unassembled WGS sequence"/>
</dbReference>
<dbReference type="PANTHER" id="PTHR35395:SF1">
    <property type="entry name" value="DUF6536 DOMAIN-CONTAINING PROTEIN"/>
    <property type="match status" value="1"/>
</dbReference>
<dbReference type="OrthoDB" id="5429634at2759"/>
<feature type="transmembrane region" description="Helical" evidence="1">
    <location>
        <begin position="629"/>
        <end position="654"/>
    </location>
</feature>
<keyword evidence="4" id="KW-1185">Reference proteome</keyword>
<feature type="transmembrane region" description="Helical" evidence="1">
    <location>
        <begin position="674"/>
        <end position="696"/>
    </location>
</feature>
<dbReference type="Pfam" id="PF20163">
    <property type="entry name" value="DUF6536"/>
    <property type="match status" value="1"/>
</dbReference>
<sequence length="782" mass="86815">MFGFRNTYTSSKNWAQQLRTQTIRKQQWNDADETELRKLARSTTGHPPDTSYHPHAMRLEETEFADVNGKVEVQESRAKKYTSGWRYGAINCAVSASVVFLINFIITIVFSARQNGVLFDGDCDYASKLNTGLHLIINLLSTVLLSSSNYCMQCLSAPTRKEVDEAHAKGKWLDIGVQSLHNLWNSHGPEHIRRSVVWLLLGLSSLPLHLFYNSAIFLTISSNDYYAFNVRESFIKNASCGDCGAQFGNPYDFGHDYESDVAKTVRTMHEKARNRTLDRLSNSECIREYAESIQSKRRNVLLVAADNKMPSPNVTANGTTSDIYAYNSFEATTASNKDEAMNAYSWICSSNPTWKYTYCSNLVNGIQNAPEQWTVGYKLDFNITGSDPYTGYRTSPTYPVDYCLSEKAEPRCKIQFTLPIAILVTILNVFKAILIFYTAFGTKEEPLMTMGDAVASFLERQDETTKGMCLLSVRDVKSHKGYFPVGVKAWSGKRRRFKDVTSRTRRAVTFAMLFITLIAIAGLLIFGVSELPSGTSRSVAGYGAIDTRTIMSYYTEFTTIQYVLLANIAQPILSFLYFSYNGLFTAMLLGYEWVSYAHQRKGLRVSRTPEGAQRSTYFLQLPYRFALPLMGLGGALHWLVSQSIFLVAIDVYAFDGSQDGALGDDWKSTGYSPIAIFTTIMLGTAMTLAAIGFGWVPFKEGMNLAGSCSAAISAACHEVDAVDGYEAARSKVQWGVVGENADNVGHCTFSTREVEMPKVGQVYAGISGSAGSVARFGKDASL</sequence>
<keyword evidence="1" id="KW-1133">Transmembrane helix</keyword>
<proteinExistence type="predicted"/>
<gene>
    <name evidence="3" type="ORF">BU23DRAFT_534554</name>
</gene>